<accession>A0A0D1XJL1</accession>
<dbReference type="EC" id="2.7.7.60" evidence="8"/>
<comment type="catalytic activity">
    <reaction evidence="1 8">
        <text>2-C-methyl-D-erythritol 4-phosphate + CTP + H(+) = 4-CDP-2-C-methyl-D-erythritol + diphosphate</text>
        <dbReference type="Rhea" id="RHEA:13429"/>
        <dbReference type="ChEBI" id="CHEBI:15378"/>
        <dbReference type="ChEBI" id="CHEBI:33019"/>
        <dbReference type="ChEBI" id="CHEBI:37563"/>
        <dbReference type="ChEBI" id="CHEBI:57823"/>
        <dbReference type="ChEBI" id="CHEBI:58262"/>
        <dbReference type="EC" id="2.7.7.60"/>
    </reaction>
</comment>
<dbReference type="OrthoDB" id="9803333at2"/>
<evidence type="ECO:0000256" key="7">
    <source>
        <dbReference type="ARBA" id="ARBA00023229"/>
    </source>
</evidence>
<dbReference type="InterPro" id="IPR034683">
    <property type="entry name" value="IspD/TarI"/>
</dbReference>
<dbReference type="GO" id="GO:0019288">
    <property type="term" value="P:isopentenyl diphosphate biosynthetic process, methylerythritol 4-phosphate pathway"/>
    <property type="evidence" value="ECO:0007669"/>
    <property type="project" value="UniProtKB-UniRule"/>
</dbReference>
<dbReference type="GeneID" id="42304191"/>
<evidence type="ECO:0000256" key="4">
    <source>
        <dbReference type="ARBA" id="ARBA00009789"/>
    </source>
</evidence>
<dbReference type="PROSITE" id="PS01295">
    <property type="entry name" value="ISPD"/>
    <property type="match status" value="1"/>
</dbReference>
<dbReference type="InterPro" id="IPR020904">
    <property type="entry name" value="Sc_DH/Rdtase_CS"/>
</dbReference>
<dbReference type="InterPro" id="IPR002347">
    <property type="entry name" value="SDR_fam"/>
</dbReference>
<evidence type="ECO:0000256" key="8">
    <source>
        <dbReference type="HAMAP-Rule" id="MF_00108"/>
    </source>
</evidence>
<dbReference type="HAMAP" id="MF_00108">
    <property type="entry name" value="IspD"/>
    <property type="match status" value="1"/>
</dbReference>
<dbReference type="Pfam" id="PF00106">
    <property type="entry name" value="adh_short"/>
    <property type="match status" value="1"/>
</dbReference>
<dbReference type="FunFam" id="3.90.550.10:FF:000003">
    <property type="entry name" value="2-C-methyl-D-erythritol 4-phosphate cytidylyltransferase"/>
    <property type="match status" value="1"/>
</dbReference>
<dbReference type="STRING" id="47500.AF333_03070"/>
<keyword evidence="6 8" id="KW-0548">Nucleotidyltransferase</keyword>
<dbReference type="PIRSF" id="PIRSF036586">
    <property type="entry name" value="CDP-ribitol_syn"/>
    <property type="match status" value="1"/>
</dbReference>
<dbReference type="Pfam" id="PF01128">
    <property type="entry name" value="IspD"/>
    <property type="match status" value="1"/>
</dbReference>
<dbReference type="Proteomes" id="UP000037269">
    <property type="component" value="Unassembled WGS sequence"/>
</dbReference>
<evidence type="ECO:0000313" key="10">
    <source>
        <dbReference type="EMBL" id="KON94624.1"/>
    </source>
</evidence>
<dbReference type="UniPathway" id="UPA00056">
    <property type="reaction ID" value="UER00093"/>
</dbReference>
<dbReference type="PANTHER" id="PTHR32125">
    <property type="entry name" value="2-C-METHYL-D-ERYTHRITOL 4-PHOSPHATE CYTIDYLYLTRANSFERASE, CHLOROPLASTIC"/>
    <property type="match status" value="1"/>
</dbReference>
<evidence type="ECO:0000313" key="11">
    <source>
        <dbReference type="EMBL" id="SDI48357.1"/>
    </source>
</evidence>
<dbReference type="InterPro" id="IPR012115">
    <property type="entry name" value="CDP-ribitol_syn"/>
</dbReference>
<keyword evidence="12" id="KW-1185">Reference proteome</keyword>
<protein>
    <recommendedName>
        <fullName evidence="8">2-C-methyl-D-erythritol 4-phosphate cytidylyltransferase</fullName>
        <ecNumber evidence="8">2.7.7.60</ecNumber>
    </recommendedName>
    <alternativeName>
        <fullName evidence="8">4-diphosphocytidyl-2C-methyl-D-erythritol synthase</fullName>
    </alternativeName>
    <alternativeName>
        <fullName evidence="8">MEP cytidylyltransferase</fullName>
        <shortName evidence="8">MCT</shortName>
    </alternativeName>
</protein>
<gene>
    <name evidence="8" type="primary">ispD</name>
    <name evidence="10" type="ORF">AF333_03070</name>
    <name evidence="11" type="ORF">SAMN04487909_104182</name>
</gene>
<comment type="function">
    <text evidence="8">Catalyzes the formation of 4-diphosphocytidyl-2-C-methyl-D-erythritol from CTP and 2-C-methyl-D-erythritol 4-phosphate (MEP).</text>
</comment>
<dbReference type="CDD" id="cd05233">
    <property type="entry name" value="SDR_c"/>
    <property type="match status" value="1"/>
</dbReference>
<comment type="pathway">
    <text evidence="2 8">Isoprenoid biosynthesis; isopentenyl diphosphate biosynthesis via DXP pathway; isopentenyl diphosphate from 1-deoxy-D-xylulose 5-phosphate: step 2/6.</text>
</comment>
<comment type="similarity">
    <text evidence="4 8">Belongs to the IspD/TarI cytidylyltransferase family. IspD subfamily.</text>
</comment>
<dbReference type="SUPFAM" id="SSF51735">
    <property type="entry name" value="NAD(P)-binding Rossmann-fold domains"/>
    <property type="match status" value="1"/>
</dbReference>
<dbReference type="Gene3D" id="3.90.550.10">
    <property type="entry name" value="Spore Coat Polysaccharide Biosynthesis Protein SpsA, Chain A"/>
    <property type="match status" value="1"/>
</dbReference>
<organism evidence="10 12">
    <name type="scientific">Aneurinibacillus migulanus</name>
    <name type="common">Bacillus migulanus</name>
    <dbReference type="NCBI Taxonomy" id="47500"/>
    <lineage>
        <taxon>Bacteria</taxon>
        <taxon>Bacillati</taxon>
        <taxon>Bacillota</taxon>
        <taxon>Bacilli</taxon>
        <taxon>Bacillales</taxon>
        <taxon>Paenibacillaceae</taxon>
        <taxon>Aneurinibacillus group</taxon>
        <taxon>Aneurinibacillus</taxon>
    </lineage>
</organism>
<dbReference type="CDD" id="cd02516">
    <property type="entry name" value="CDP-ME_synthetase"/>
    <property type="match status" value="1"/>
</dbReference>
<sequence>MSKVYGVILASGIGERLGYQIPKQFVKVAGKTLVEHTIEVFERNDQVDDIILVVHPLYYHFMEEILLKNKYTKVVRLLKGGESRFESSYIGICSIEEDDAFVLIHDAVRPLLTQRIIDDCIKALHTYDAVDVAVPAVDTIIQVTKEQTIESIPPRKSMMRGQTPQAFKVELIKRAHLLAHTEEGEVPVTDDCGLILRYNLADVFVVAGEEQNIKITYPEDIFLADKIFQTKSFEVPNGTPLTRLDNKVVVVFGASRGIGESIVHLAQESGARVYGFSRSNGVDIVQAEQVHSALCDVYKKEGQIDYIINTAGILGMGKIETRDIQEIQREVEVNYMGSLYVVKESIPYLRESKGSLVLFTSSSYTRGRSLYTVYSSTKAAIVNLVQGLAEELLHDEIRVNAVNPERTATPMRFENFGREMEDTLLRPEKVAAATLKVLLSNLTGQVFNIRLDSE</sequence>
<proteinExistence type="inferred from homology"/>
<dbReference type="PRINTS" id="PR00080">
    <property type="entry name" value="SDRFAMILY"/>
</dbReference>
<evidence type="ECO:0000313" key="12">
    <source>
        <dbReference type="Proteomes" id="UP000037269"/>
    </source>
</evidence>
<evidence type="ECO:0000256" key="5">
    <source>
        <dbReference type="ARBA" id="ARBA00022679"/>
    </source>
</evidence>
<feature type="site" description="Transition state stabilizer" evidence="8">
    <location>
        <position position="16"/>
    </location>
</feature>
<reference evidence="10 12" key="1">
    <citation type="submission" date="2015-07" db="EMBL/GenBank/DDBJ databases">
        <title>Fjat-14205 dsm 2895.</title>
        <authorList>
            <person name="Liu B."/>
            <person name="Wang J."/>
            <person name="Zhu Y."/>
            <person name="Liu G."/>
            <person name="Chen Q."/>
            <person name="Chen Z."/>
            <person name="Lan J."/>
            <person name="Che J."/>
            <person name="Ge C."/>
            <person name="Shi H."/>
            <person name="Pan Z."/>
            <person name="Liu X."/>
        </authorList>
    </citation>
    <scope>NUCLEOTIDE SEQUENCE [LARGE SCALE GENOMIC DNA]</scope>
    <source>
        <strain evidence="10 12">DSM 2895</strain>
    </source>
</reference>
<dbReference type="AlphaFoldDB" id="A0A0D1XJL1"/>
<dbReference type="InterPro" id="IPR036291">
    <property type="entry name" value="NAD(P)-bd_dom_sf"/>
</dbReference>
<reference evidence="11 13" key="2">
    <citation type="submission" date="2016-10" db="EMBL/GenBank/DDBJ databases">
        <authorList>
            <person name="de Groot N.N."/>
        </authorList>
    </citation>
    <scope>NUCLEOTIDE SEQUENCE [LARGE SCALE GENOMIC DNA]</scope>
    <source>
        <strain evidence="11 13">DSM 2895</strain>
    </source>
</reference>
<feature type="site" description="Transition state stabilizer" evidence="8">
    <location>
        <position position="23"/>
    </location>
</feature>
<evidence type="ECO:0000313" key="13">
    <source>
        <dbReference type="Proteomes" id="UP000182836"/>
    </source>
</evidence>
<evidence type="ECO:0000256" key="2">
    <source>
        <dbReference type="ARBA" id="ARBA00004787"/>
    </source>
</evidence>
<dbReference type="PANTHER" id="PTHR32125:SF4">
    <property type="entry name" value="2-C-METHYL-D-ERYTHRITOL 4-PHOSPHATE CYTIDYLYLTRANSFERASE, CHLOROPLASTIC"/>
    <property type="match status" value="1"/>
</dbReference>
<dbReference type="Proteomes" id="UP000182836">
    <property type="component" value="Unassembled WGS sequence"/>
</dbReference>
<dbReference type="Gene3D" id="3.40.50.720">
    <property type="entry name" value="NAD(P)-binding Rossmann-like Domain"/>
    <property type="match status" value="1"/>
</dbReference>
<evidence type="ECO:0000256" key="6">
    <source>
        <dbReference type="ARBA" id="ARBA00022695"/>
    </source>
</evidence>
<dbReference type="EMBL" id="FNED01000004">
    <property type="protein sequence ID" value="SDI48357.1"/>
    <property type="molecule type" value="Genomic_DNA"/>
</dbReference>
<evidence type="ECO:0000256" key="9">
    <source>
        <dbReference type="RuleBase" id="RU000363"/>
    </source>
</evidence>
<dbReference type="InterPro" id="IPR029044">
    <property type="entry name" value="Nucleotide-diphossugar_trans"/>
</dbReference>
<feature type="site" description="Positions MEP for the nucleophilic attack" evidence="8">
    <location>
        <position position="155"/>
    </location>
</feature>
<dbReference type="NCBIfam" id="TIGR00453">
    <property type="entry name" value="ispD"/>
    <property type="match status" value="1"/>
</dbReference>
<dbReference type="PATRIC" id="fig|47500.8.peg.2974"/>
<keyword evidence="7 8" id="KW-0414">Isoprene biosynthesis</keyword>
<dbReference type="PRINTS" id="PR00081">
    <property type="entry name" value="GDHRDH"/>
</dbReference>
<dbReference type="GO" id="GO:0050518">
    <property type="term" value="F:2-C-methyl-D-erythritol 4-phosphate cytidylyltransferase activity"/>
    <property type="evidence" value="ECO:0007669"/>
    <property type="project" value="UniProtKB-UniRule"/>
</dbReference>
<dbReference type="NCBIfam" id="NF001183">
    <property type="entry name" value="PRK00155.1-3"/>
    <property type="match status" value="1"/>
</dbReference>
<evidence type="ECO:0000256" key="1">
    <source>
        <dbReference type="ARBA" id="ARBA00001282"/>
    </source>
</evidence>
<comment type="similarity">
    <text evidence="3 9">Belongs to the short-chain dehydrogenases/reductases (SDR) family.</text>
</comment>
<dbReference type="PROSITE" id="PS00061">
    <property type="entry name" value="ADH_SHORT"/>
    <property type="match status" value="1"/>
</dbReference>
<dbReference type="RefSeq" id="WP_043067668.1">
    <property type="nucleotide sequence ID" value="NZ_BJOA01000081.1"/>
</dbReference>
<evidence type="ECO:0000256" key="3">
    <source>
        <dbReference type="ARBA" id="ARBA00006484"/>
    </source>
</evidence>
<name>A0A0D1XJL1_ANEMI</name>
<dbReference type="EMBL" id="LGUG01000004">
    <property type="protein sequence ID" value="KON94624.1"/>
    <property type="molecule type" value="Genomic_DNA"/>
</dbReference>
<keyword evidence="5 8" id="KW-0808">Transferase</keyword>
<dbReference type="InterPro" id="IPR018294">
    <property type="entry name" value="ISPD_synthase_CS"/>
</dbReference>
<dbReference type="SUPFAM" id="SSF53448">
    <property type="entry name" value="Nucleotide-diphospho-sugar transferases"/>
    <property type="match status" value="1"/>
</dbReference>
<dbReference type="InterPro" id="IPR001228">
    <property type="entry name" value="IspD"/>
</dbReference>
<feature type="site" description="Positions MEP for the nucleophilic attack" evidence="8">
    <location>
        <position position="214"/>
    </location>
</feature>
<dbReference type="InterPro" id="IPR050088">
    <property type="entry name" value="IspD/TarI_cytidylyltransf_bact"/>
</dbReference>